<dbReference type="PANTHER" id="PTHR43639:SF1">
    <property type="entry name" value="SHORT-CHAIN DEHYDROGENASE_REDUCTASE FAMILY PROTEIN"/>
    <property type="match status" value="1"/>
</dbReference>
<dbReference type="PRINTS" id="PR00081">
    <property type="entry name" value="GDHRDH"/>
</dbReference>
<dbReference type="PANTHER" id="PTHR43639">
    <property type="entry name" value="OXIDOREDUCTASE, SHORT-CHAIN DEHYDROGENASE/REDUCTASE FAMILY (AFU_ORTHOLOGUE AFUA_5G02870)"/>
    <property type="match status" value="1"/>
</dbReference>
<accession>A0ABU5Z2P9</accession>
<dbReference type="Pfam" id="PF13561">
    <property type="entry name" value="adh_short_C2"/>
    <property type="match status" value="1"/>
</dbReference>
<gene>
    <name evidence="4" type="ORF">K5L39_21105</name>
</gene>
<dbReference type="PRINTS" id="PR00080">
    <property type="entry name" value="SDRFAMILY"/>
</dbReference>
<keyword evidence="5" id="KW-1185">Reference proteome</keyword>
<dbReference type="InterPro" id="IPR036291">
    <property type="entry name" value="NAD(P)-bd_dom_sf"/>
</dbReference>
<evidence type="ECO:0000256" key="2">
    <source>
        <dbReference type="ARBA" id="ARBA00023002"/>
    </source>
</evidence>
<dbReference type="SUPFAM" id="SSF51735">
    <property type="entry name" value="NAD(P)-binding Rossmann-fold domains"/>
    <property type="match status" value="1"/>
</dbReference>
<dbReference type="SMART" id="SM00822">
    <property type="entry name" value="PKS_KR"/>
    <property type="match status" value="1"/>
</dbReference>
<dbReference type="RefSeq" id="WP_225397599.1">
    <property type="nucleotide sequence ID" value="NZ_JAYJJQ010000032.1"/>
</dbReference>
<dbReference type="InterPro" id="IPR002347">
    <property type="entry name" value="SDR_fam"/>
</dbReference>
<name>A0ABU5Z2P9_9MYCO</name>
<protein>
    <submittedName>
        <fullName evidence="4">SDR family oxidoreductase</fullName>
    </submittedName>
</protein>
<sequence>MTNGDISEVIFAPTALAGKVAVVTGGATGIGLGIVRSLSAAGASVLAVGRRGDGAEIIAINCPAAQYLQADLAEVSAPQTIIDEAVERFGSIDILVNNAAHLEYIPIADLTVEKIDAMTAVNVRAVLLLTQAFAAARQGRDGLGKIVNIGSIEGEVSPVPAGHAVYSATKTAVRGLTVTLARELGPTIGVNGIAPGAVMHADLLRHANDALKPEDFNAVLDEMAANTNVNRLGKPGDIGAVCVFLASAASDYVSGQTITADGGFSVR</sequence>
<evidence type="ECO:0000313" key="5">
    <source>
        <dbReference type="Proteomes" id="UP001299283"/>
    </source>
</evidence>
<evidence type="ECO:0000256" key="1">
    <source>
        <dbReference type="ARBA" id="ARBA00006484"/>
    </source>
</evidence>
<reference evidence="4 5" key="1">
    <citation type="submission" date="2023-12" db="EMBL/GenBank/DDBJ databases">
        <title>Description of new species of Mycobacterium terrae complex isolated from sewage at the Sao Paulo Zoological Park Foundation in Brazil.</title>
        <authorList>
            <person name="Romagnoli C.L."/>
            <person name="Conceicao E.C."/>
            <person name="Machado E."/>
            <person name="Barreto L.B.P.F."/>
            <person name="Sharma A."/>
            <person name="Silva N.M."/>
            <person name="Marques L.E."/>
            <person name="Juliana M.A."/>
            <person name="Lourenco M.C.S."/>
            <person name="Digiampietri L.A."/>
            <person name="Suffys P.N."/>
            <person name="Viana-Niero C."/>
        </authorList>
    </citation>
    <scope>NUCLEOTIDE SEQUENCE [LARGE SCALE GENOMIC DNA]</scope>
    <source>
        <strain evidence="4 5">MYC017</strain>
    </source>
</reference>
<evidence type="ECO:0000313" key="4">
    <source>
        <dbReference type="EMBL" id="MEB3071677.1"/>
    </source>
</evidence>
<comment type="similarity">
    <text evidence="1">Belongs to the short-chain dehydrogenases/reductases (SDR) family.</text>
</comment>
<comment type="caution">
    <text evidence="4">The sequence shown here is derived from an EMBL/GenBank/DDBJ whole genome shotgun (WGS) entry which is preliminary data.</text>
</comment>
<evidence type="ECO:0000259" key="3">
    <source>
        <dbReference type="SMART" id="SM00822"/>
    </source>
</evidence>
<keyword evidence="2" id="KW-0560">Oxidoreductase</keyword>
<organism evidence="4 5">
    <name type="scientific">[Mycobacterium] vasticus</name>
    <dbReference type="NCBI Taxonomy" id="2875777"/>
    <lineage>
        <taxon>Bacteria</taxon>
        <taxon>Bacillati</taxon>
        <taxon>Actinomycetota</taxon>
        <taxon>Actinomycetes</taxon>
        <taxon>Mycobacteriales</taxon>
        <taxon>Mycobacteriaceae</taxon>
        <taxon>Mycolicibacter</taxon>
    </lineage>
</organism>
<dbReference type="InterPro" id="IPR057326">
    <property type="entry name" value="KR_dom"/>
</dbReference>
<proteinExistence type="inferred from homology"/>
<feature type="domain" description="Ketoreductase" evidence="3">
    <location>
        <begin position="19"/>
        <end position="196"/>
    </location>
</feature>
<dbReference type="Gene3D" id="3.40.50.720">
    <property type="entry name" value="NAD(P)-binding Rossmann-like Domain"/>
    <property type="match status" value="1"/>
</dbReference>
<dbReference type="CDD" id="cd05233">
    <property type="entry name" value="SDR_c"/>
    <property type="match status" value="1"/>
</dbReference>
<dbReference type="Proteomes" id="UP001299283">
    <property type="component" value="Unassembled WGS sequence"/>
</dbReference>
<dbReference type="EMBL" id="JAYJJQ010000032">
    <property type="protein sequence ID" value="MEB3071677.1"/>
    <property type="molecule type" value="Genomic_DNA"/>
</dbReference>